<keyword evidence="1" id="KW-0812">Transmembrane</keyword>
<feature type="transmembrane region" description="Helical" evidence="1">
    <location>
        <begin position="145"/>
        <end position="169"/>
    </location>
</feature>
<evidence type="ECO:0000256" key="1">
    <source>
        <dbReference type="SAM" id="Phobius"/>
    </source>
</evidence>
<feature type="transmembrane region" description="Helical" evidence="1">
    <location>
        <begin position="62"/>
        <end position="88"/>
    </location>
</feature>
<evidence type="ECO:0000313" key="2">
    <source>
        <dbReference type="EMBL" id="MEK7948974.1"/>
    </source>
</evidence>
<name>A0ABU9AMP8_9BACT</name>
<dbReference type="Proteomes" id="UP001371305">
    <property type="component" value="Unassembled WGS sequence"/>
</dbReference>
<keyword evidence="1" id="KW-1133">Transmembrane helix</keyword>
<reference evidence="2 3" key="1">
    <citation type="submission" date="2024-04" db="EMBL/GenBank/DDBJ databases">
        <title>Luteolibacter sp. isolated from soil.</title>
        <authorList>
            <person name="An J."/>
        </authorList>
    </citation>
    <scope>NUCLEOTIDE SEQUENCE [LARGE SCALE GENOMIC DNA]</scope>
    <source>
        <strain evidence="2 3">Y139</strain>
    </source>
</reference>
<organism evidence="2 3">
    <name type="scientific">Luteolibacter soli</name>
    <dbReference type="NCBI Taxonomy" id="3135280"/>
    <lineage>
        <taxon>Bacteria</taxon>
        <taxon>Pseudomonadati</taxon>
        <taxon>Verrucomicrobiota</taxon>
        <taxon>Verrucomicrobiia</taxon>
        <taxon>Verrucomicrobiales</taxon>
        <taxon>Verrucomicrobiaceae</taxon>
        <taxon>Luteolibacter</taxon>
    </lineage>
</organism>
<gene>
    <name evidence="2" type="ORF">WKV53_00625</name>
</gene>
<keyword evidence="1" id="KW-0472">Membrane</keyword>
<comment type="caution">
    <text evidence="2">The sequence shown here is derived from an EMBL/GenBank/DDBJ whole genome shotgun (WGS) entry which is preliminary data.</text>
</comment>
<accession>A0ABU9AMP8</accession>
<protein>
    <submittedName>
        <fullName evidence="2">Uncharacterized protein</fullName>
    </submittedName>
</protein>
<keyword evidence="3" id="KW-1185">Reference proteome</keyword>
<dbReference type="EMBL" id="JBBUKT010000001">
    <property type="protein sequence ID" value="MEK7948974.1"/>
    <property type="molecule type" value="Genomic_DNA"/>
</dbReference>
<proteinExistence type="predicted"/>
<sequence length="180" mass="20207">MRVAQPTPMPLLQEKRSVTYAIVFGIWVEVFVYCVLHDQYLIRISPEHFTVYHPPLWGITDLTLLALAWAFRASIGPGLGLGLVALFLGRAGRRPKVAPTRMLKIVPWLLLATEAVGLAAGAWAWKTKQPLFPEDIYPDLTEPMLISQSIQLACYGTGLLVSLGFLAWIEKQRRKPEQAR</sequence>
<evidence type="ECO:0000313" key="3">
    <source>
        <dbReference type="Proteomes" id="UP001371305"/>
    </source>
</evidence>
<feature type="transmembrane region" description="Helical" evidence="1">
    <location>
        <begin position="108"/>
        <end position="125"/>
    </location>
</feature>
<feature type="transmembrane region" description="Helical" evidence="1">
    <location>
        <begin position="20"/>
        <end position="42"/>
    </location>
</feature>